<dbReference type="SUPFAM" id="SSF57756">
    <property type="entry name" value="Retrovirus zinc finger-like domains"/>
    <property type="match status" value="1"/>
</dbReference>
<protein>
    <submittedName>
        <fullName evidence="7">Retrovirus-related Pol polyprotein from transposon TNT 1-94</fullName>
    </submittedName>
</protein>
<evidence type="ECO:0000256" key="1">
    <source>
        <dbReference type="ARBA" id="ARBA00022723"/>
    </source>
</evidence>
<dbReference type="InterPro" id="IPR039537">
    <property type="entry name" value="Retrotran_Ty1/copia-like"/>
</dbReference>
<organism evidence="7">
    <name type="scientific">Tanacetum cinerariifolium</name>
    <name type="common">Dalmatian daisy</name>
    <name type="synonym">Chrysanthemum cinerariifolium</name>
    <dbReference type="NCBI Taxonomy" id="118510"/>
    <lineage>
        <taxon>Eukaryota</taxon>
        <taxon>Viridiplantae</taxon>
        <taxon>Streptophyta</taxon>
        <taxon>Embryophyta</taxon>
        <taxon>Tracheophyta</taxon>
        <taxon>Spermatophyta</taxon>
        <taxon>Magnoliopsida</taxon>
        <taxon>eudicotyledons</taxon>
        <taxon>Gunneridae</taxon>
        <taxon>Pentapetalae</taxon>
        <taxon>asterids</taxon>
        <taxon>campanulids</taxon>
        <taxon>Asterales</taxon>
        <taxon>Asteraceae</taxon>
        <taxon>Asteroideae</taxon>
        <taxon>Anthemideae</taxon>
        <taxon>Anthemidinae</taxon>
        <taxon>Tanacetum</taxon>
    </lineage>
</organism>
<feature type="compositionally biased region" description="Low complexity" evidence="4">
    <location>
        <begin position="806"/>
        <end position="818"/>
    </location>
</feature>
<feature type="region of interest" description="Disordered" evidence="4">
    <location>
        <begin position="527"/>
        <end position="548"/>
    </location>
</feature>
<feature type="region of interest" description="Disordered" evidence="4">
    <location>
        <begin position="402"/>
        <end position="436"/>
    </location>
</feature>
<comment type="caution">
    <text evidence="7">The sequence shown here is derived from an EMBL/GenBank/DDBJ whole genome shotgun (WGS) entry which is preliminary data.</text>
</comment>
<evidence type="ECO:0000256" key="4">
    <source>
        <dbReference type="SAM" id="MobiDB-lite"/>
    </source>
</evidence>
<dbReference type="PROSITE" id="PS50994">
    <property type="entry name" value="INTEGRASE"/>
    <property type="match status" value="1"/>
</dbReference>
<feature type="compositionally biased region" description="Polar residues" evidence="4">
    <location>
        <begin position="795"/>
        <end position="805"/>
    </location>
</feature>
<dbReference type="SMART" id="SM00343">
    <property type="entry name" value="ZnF_C2HC"/>
    <property type="match status" value="2"/>
</dbReference>
<evidence type="ECO:0000259" key="6">
    <source>
        <dbReference type="PROSITE" id="PS50994"/>
    </source>
</evidence>
<dbReference type="InterPro" id="IPR001584">
    <property type="entry name" value="Integrase_cat-core"/>
</dbReference>
<keyword evidence="3" id="KW-0862">Zinc</keyword>
<feature type="region of interest" description="Disordered" evidence="4">
    <location>
        <begin position="231"/>
        <end position="251"/>
    </location>
</feature>
<dbReference type="InterPro" id="IPR001878">
    <property type="entry name" value="Znf_CCHC"/>
</dbReference>
<gene>
    <name evidence="7" type="ORF">Tci_033052</name>
</gene>
<proteinExistence type="predicted"/>
<feature type="region of interest" description="Disordered" evidence="4">
    <location>
        <begin position="1258"/>
        <end position="1279"/>
    </location>
</feature>
<dbReference type="InterPro" id="IPR043502">
    <property type="entry name" value="DNA/RNA_pol_sf"/>
</dbReference>
<feature type="region of interest" description="Disordered" evidence="4">
    <location>
        <begin position="795"/>
        <end position="827"/>
    </location>
</feature>
<sequence>MIEANFSPEIQKINVDSEKFQVCLKEEMVADLRYFNSPKLEVDSLKSQIETQKTQFLNEIDRLSREYYYADHMNAVLGVYTELDEHKTAQELWATILKTFGGNEATKKTKKNLLKQQYGNFKAEGSKTLEQTFNRLQVIVSHLEFMDIETEHDDLNQKFLTSLPSEWLMHTIVWRNMSDLDTMSLYDLYNHLKKKTGKKITIQGTDVAGFDKSKVECFNCHKMGHFTRECRAPRSQDRGRRDNYRQGSKVKEQTPKALMAINGVGWDWSYMANAEENHALVADEEAPIEFSLMAKTSAESEVFDYSLCSKAWLAQVEARLAEHRNQEVKYYEKIRILEFKTELSNSLKRPRQHSRESKIGQNKEGLGYSAVPPPPAQVYFPLKKDLSWTRLPEFADDTVTGYSRPAPTIEISPDDAQNRNPSVTETEASPNTMSPKPFIKFVKATNRSTETKTAKVETAKPAIKYSTMYKKSSKSSKVRGNQRNWNNLKSHQLGANFVMKKNACYNCGDFDHFAYDCCKWVNKGTSRSQNNTHKSFTPKPTIHRPYRPTMRPIRQNMNVAQPNRTSFHKPTHSYNKRPFQRTSVKGIKREFSDARTPQQNGVAERRNRTLIEAARTMLANAKLPVTFWAEAVNTACYAQNRVLVNKSQNKTPYELFNGRTPAIGFLKPFGCHVMILNTLDNLGKFEAKGDEGYFIGFSMSSKAFRVFNKRTKRVEENLHVEFLENKAIEKGAGPNWLFDIDSLTKSMNYVPVVAAGINSTNFLGTKDATSQEVKKDVSSLRYIALPNWIHEVHIESSSSQPQDTCNSNKPKSSGNSNPTATSTNSPADQLETLIVETPIPTVSSPIPTACLNDSQESSSDTRLISKRVSNQVETPSLDNILTLTNRFEDILRVTTNSVDSDGVEADVSNMEITITASPTPTLKIHKDHPKSQIIGPVDTLIQTRHKSKESLVDCPKGVRHIGTKWVLKNKKDERGIVIRNKARLVAQGHTQEEGIHYDEVFAPVARIKAIKLFIAYASFMGFTVYQMNVKSAFLYGTIDEEVDCFEKKLISVDHIHTDENVADLLTKSFDAGRFQYLVISIGMCKLFPLLGKLSTVSVFLGFGLTFAGTFKYWGVLRILMISLRLIPLFWSTARIETTEEGTKILATIDGNLQTMSESSIRRNLKLNDEAGISSLLDAELFENLQLMRYNILPNQKFTFQKGQFSHQWKYLIHTIMQCMSPKSTGFNEFSSNIATALVCLATNRVYNFSKMIFDDEPASPLGGDSQGEACPTDSGFEEDQDRANIAKTSTLPSDSTPRVTSLAADEGSMKQKLNELTALCTSLQRQQLEMVSRFEAQELEINSLKARIKLLEDKDRGVADQSRDDALIMGRRLDEGDEASKRVSDDTEEMATVLTSMDAASILTSGGVQVVPTTAEVATANSLPHTQEEKEKKMVESDTPKKKKLQEQLDVQVARELEEQMAREDHRMSERIARDAKVARIHAEEELQMMINSLDRSNETALQRKPRSKKQKKDYYMAVIKGHSGWKTKDFKGMSFEQIEARFNTFWKQNEDFIPMGSKEEAESSTIFLALASLFFWQWELSSLAVGTSSDSGNFITDTETVTTSNELDLLFSLMFNELLNGSSKVVSKSSAVTTTDAPNQHQQQNTTPLNNQTTPDPTCQVPSHAPTVTSTENINQAEMIAENAQIENDEFINIFCTPVQDRLETSSRHVDSSNMHTFYQHHPSEHRWTKDHPLEQVIRNHSQSVRTRRQLESDGEMCMFALTVSRTKPKNIKDAMADSAWIESMQEELHQFDRLDIWELVDRPLCKNVINMKWLCKNKRDEENTVIRNKSRLVAKGYAQKEGIDFKELFSPIAQMEAVRLFIAYAVHKSFTVYQMDVRTTFLYGPLKEEVYVNQPDGFVDPYHLDKVYRLKKALYGLKQAPRAWYDELFNFLVSKGFSKGFIDPTLFITKHKGDILLMQIYVDDIIFGSTNPKLSKQFEKLMHSKFEMSMMGELKLFLGIQINQSPRGIFINQAKYAQEILIKHDMTSCDSVMHATCYCAVNGSFDSNHAGCLDSRKSTSGGIQFLGGDKLVTWSSKKGLHFNVFSRSRAAIAISCNPVQHSRTKHIDVKYHFIKEKVKKGIIELFFVGTEYQLADLFTKALPEERFKYLVRRLGIRCLTPEELEVLANESALSIKHQICIYSVEKKIQKYKI</sequence>
<feature type="domain" description="Integrase catalytic" evidence="6">
    <location>
        <begin position="563"/>
        <end position="660"/>
    </location>
</feature>
<dbReference type="InterPro" id="IPR036875">
    <property type="entry name" value="Znf_CCHC_sf"/>
</dbReference>
<dbReference type="GO" id="GO:0003676">
    <property type="term" value="F:nucleic acid binding"/>
    <property type="evidence" value="ECO:0007669"/>
    <property type="project" value="InterPro"/>
</dbReference>
<dbReference type="PROSITE" id="PS50158">
    <property type="entry name" value="ZF_CCHC"/>
    <property type="match status" value="2"/>
</dbReference>
<keyword evidence="3" id="KW-0863">Zinc-finger</keyword>
<dbReference type="GO" id="GO:0016787">
    <property type="term" value="F:hydrolase activity"/>
    <property type="evidence" value="ECO:0007669"/>
    <property type="project" value="UniProtKB-KW"/>
</dbReference>
<dbReference type="Pfam" id="PF14223">
    <property type="entry name" value="Retrotran_gag_2"/>
    <property type="match status" value="1"/>
</dbReference>
<feature type="compositionally biased region" description="Polar residues" evidence="4">
    <location>
        <begin position="418"/>
        <end position="434"/>
    </location>
</feature>
<dbReference type="InterPro" id="IPR036397">
    <property type="entry name" value="RNaseH_sf"/>
</dbReference>
<dbReference type="SUPFAM" id="SSF53098">
    <property type="entry name" value="Ribonuclease H-like"/>
    <property type="match status" value="1"/>
</dbReference>
<feature type="region of interest" description="Disordered" evidence="4">
    <location>
        <begin position="345"/>
        <end position="370"/>
    </location>
</feature>
<accession>A0A6L2LLC4</accession>
<name>A0A6L2LLC4_TANCI</name>
<reference evidence="7" key="1">
    <citation type="journal article" date="2019" name="Sci. Rep.">
        <title>Draft genome of Tanacetum cinerariifolium, the natural source of mosquito coil.</title>
        <authorList>
            <person name="Yamashiro T."/>
            <person name="Shiraishi A."/>
            <person name="Satake H."/>
            <person name="Nakayama K."/>
        </authorList>
    </citation>
    <scope>NUCLEOTIDE SEQUENCE</scope>
</reference>
<feature type="region of interest" description="Disordered" evidence="4">
    <location>
        <begin position="1631"/>
        <end position="1667"/>
    </location>
</feature>
<keyword evidence="2" id="KW-0378">Hydrolase</keyword>
<dbReference type="InterPro" id="IPR012337">
    <property type="entry name" value="RNaseH-like_sf"/>
</dbReference>
<dbReference type="InterPro" id="IPR013103">
    <property type="entry name" value="RVT_2"/>
</dbReference>
<evidence type="ECO:0000313" key="7">
    <source>
        <dbReference type="EMBL" id="GEU61074.1"/>
    </source>
</evidence>
<dbReference type="InterPro" id="IPR057670">
    <property type="entry name" value="SH3_retrovirus"/>
</dbReference>
<dbReference type="GO" id="GO:0015074">
    <property type="term" value="P:DNA integration"/>
    <property type="evidence" value="ECO:0007669"/>
    <property type="project" value="InterPro"/>
</dbReference>
<dbReference type="CDD" id="cd09272">
    <property type="entry name" value="RNase_HI_RT_Ty1"/>
    <property type="match status" value="1"/>
</dbReference>
<feature type="compositionally biased region" description="Low complexity" evidence="4">
    <location>
        <begin position="1639"/>
        <end position="1659"/>
    </location>
</feature>
<dbReference type="SUPFAM" id="SSF56672">
    <property type="entry name" value="DNA/RNA polymerases"/>
    <property type="match status" value="1"/>
</dbReference>
<dbReference type="Gene3D" id="4.10.60.10">
    <property type="entry name" value="Zinc finger, CCHC-type"/>
    <property type="match status" value="1"/>
</dbReference>
<dbReference type="Gene3D" id="3.30.420.10">
    <property type="entry name" value="Ribonuclease H-like superfamily/Ribonuclease H"/>
    <property type="match status" value="1"/>
</dbReference>
<dbReference type="PANTHER" id="PTHR42648:SF32">
    <property type="entry name" value="RIBONUCLEASE H-LIKE DOMAIN, GAG-PRE-INTEGRASE DOMAIN PROTEIN-RELATED"/>
    <property type="match status" value="1"/>
</dbReference>
<feature type="domain" description="CCHC-type" evidence="5">
    <location>
        <begin position="504"/>
        <end position="517"/>
    </location>
</feature>
<evidence type="ECO:0000259" key="5">
    <source>
        <dbReference type="PROSITE" id="PS50158"/>
    </source>
</evidence>
<dbReference type="EMBL" id="BKCJ010004444">
    <property type="protein sequence ID" value="GEU61074.1"/>
    <property type="molecule type" value="Genomic_DNA"/>
</dbReference>
<feature type="domain" description="CCHC-type" evidence="5">
    <location>
        <begin position="217"/>
        <end position="231"/>
    </location>
</feature>
<evidence type="ECO:0000256" key="2">
    <source>
        <dbReference type="ARBA" id="ARBA00022801"/>
    </source>
</evidence>
<dbReference type="GO" id="GO:0008270">
    <property type="term" value="F:zinc ion binding"/>
    <property type="evidence" value="ECO:0007669"/>
    <property type="project" value="UniProtKB-KW"/>
</dbReference>
<keyword evidence="1" id="KW-0479">Metal-binding</keyword>
<dbReference type="PANTHER" id="PTHR42648">
    <property type="entry name" value="TRANSPOSASE, PUTATIVE-RELATED"/>
    <property type="match status" value="1"/>
</dbReference>
<evidence type="ECO:0000256" key="3">
    <source>
        <dbReference type="PROSITE-ProRule" id="PRU00047"/>
    </source>
</evidence>
<dbReference type="Pfam" id="PF25597">
    <property type="entry name" value="SH3_retrovirus"/>
    <property type="match status" value="1"/>
</dbReference>
<dbReference type="Pfam" id="PF07727">
    <property type="entry name" value="RVT_2"/>
    <property type="match status" value="2"/>
</dbReference>